<dbReference type="Pfam" id="PF03692">
    <property type="entry name" value="CxxCxxCC"/>
    <property type="match status" value="1"/>
</dbReference>
<name>A0A1M7Y2M0_9BACT</name>
<keyword evidence="2" id="KW-1185">Reference proteome</keyword>
<reference evidence="1 2" key="1">
    <citation type="submission" date="2016-12" db="EMBL/GenBank/DDBJ databases">
        <authorList>
            <person name="Song W.-J."/>
            <person name="Kurnit D.M."/>
        </authorList>
    </citation>
    <scope>NUCLEOTIDE SEQUENCE [LARGE SCALE GENOMIC DNA]</scope>
    <source>
        <strain evidence="1 2">DSM 18488</strain>
    </source>
</reference>
<dbReference type="Proteomes" id="UP000184603">
    <property type="component" value="Unassembled WGS sequence"/>
</dbReference>
<dbReference type="PANTHER" id="PTHR35866">
    <property type="entry name" value="PUTATIVE-RELATED"/>
    <property type="match status" value="1"/>
</dbReference>
<dbReference type="AlphaFoldDB" id="A0A1M7Y2M0"/>
<gene>
    <name evidence="1" type="ORF">SAMN02745220_01360</name>
</gene>
<organism evidence="1 2">
    <name type="scientific">Desulfopila aestuarii DSM 18488</name>
    <dbReference type="NCBI Taxonomy" id="1121416"/>
    <lineage>
        <taxon>Bacteria</taxon>
        <taxon>Pseudomonadati</taxon>
        <taxon>Thermodesulfobacteriota</taxon>
        <taxon>Desulfobulbia</taxon>
        <taxon>Desulfobulbales</taxon>
        <taxon>Desulfocapsaceae</taxon>
        <taxon>Desulfopila</taxon>
    </lineage>
</organism>
<dbReference type="InterPro" id="IPR005358">
    <property type="entry name" value="Puta_zinc/iron-chelating_dom"/>
</dbReference>
<dbReference type="PANTHER" id="PTHR35866:SF1">
    <property type="entry name" value="YKGJ FAMILY CYSTEINE CLUSTER PROTEIN"/>
    <property type="match status" value="1"/>
</dbReference>
<proteinExistence type="predicted"/>
<dbReference type="OrthoDB" id="9810361at2"/>
<dbReference type="RefSeq" id="WP_073612703.1">
    <property type="nucleotide sequence ID" value="NZ_FRFE01000005.1"/>
</dbReference>
<dbReference type="EMBL" id="FRFE01000005">
    <property type="protein sequence ID" value="SHO46206.1"/>
    <property type="molecule type" value="Genomic_DNA"/>
</dbReference>
<dbReference type="STRING" id="1121416.SAMN02745220_01360"/>
<sequence length="253" mass="28923">MIRSQFPEAVYRLKPDDEYNFDCHPGVPCFTECCRMLELALTPYDVLRLRKGTGLTSQELNDRYIIEERGEQDMFPKYYLTMIDDGRASCAFVDKNGCQIYEHRPGACRAYPLGRAAVKTRSGELNQHFVLLKETHCKGFAEPCKQTPLSYSKQQGLIAYNNYNDALAALIQHENIRKGLFMPSDEQLRLYTLALYNLDVFRADIVSGAIAVGDYPEEILHDDEALLLFSISWLQEQYFSDPSKSDDINTSVT</sequence>
<evidence type="ECO:0000313" key="1">
    <source>
        <dbReference type="EMBL" id="SHO46206.1"/>
    </source>
</evidence>
<accession>A0A1M7Y2M0</accession>
<evidence type="ECO:0000313" key="2">
    <source>
        <dbReference type="Proteomes" id="UP000184603"/>
    </source>
</evidence>
<protein>
    <submittedName>
        <fullName evidence="1">Uncharacterized protein</fullName>
    </submittedName>
</protein>